<dbReference type="InterPro" id="IPR019109">
    <property type="entry name" value="MamF_MmsF"/>
</dbReference>
<feature type="transmembrane region" description="Helical" evidence="5">
    <location>
        <begin position="44"/>
        <end position="62"/>
    </location>
</feature>
<gene>
    <name evidence="7" type="ORF">SBA1_1140003</name>
</gene>
<evidence type="ECO:0000256" key="3">
    <source>
        <dbReference type="ARBA" id="ARBA00022989"/>
    </source>
</evidence>
<protein>
    <recommendedName>
        <fullName evidence="6">Zinc-ribbon domain-containing protein</fullName>
    </recommendedName>
</protein>
<organism evidence="7 8">
    <name type="scientific">Candidatus Sulfotelmatobacter kueseliae</name>
    <dbReference type="NCBI Taxonomy" id="2042962"/>
    <lineage>
        <taxon>Bacteria</taxon>
        <taxon>Pseudomonadati</taxon>
        <taxon>Acidobacteriota</taxon>
        <taxon>Terriglobia</taxon>
        <taxon>Terriglobales</taxon>
        <taxon>Candidatus Korobacteraceae</taxon>
        <taxon>Candidatus Sulfotelmatobacter</taxon>
    </lineage>
</organism>
<keyword evidence="2 5" id="KW-0812">Transmembrane</keyword>
<dbReference type="GO" id="GO:0016020">
    <property type="term" value="C:membrane"/>
    <property type="evidence" value="ECO:0007669"/>
    <property type="project" value="UniProtKB-SubCell"/>
</dbReference>
<dbReference type="Pfam" id="PF09685">
    <property type="entry name" value="MamF_MmsF"/>
    <property type="match status" value="1"/>
</dbReference>
<feature type="transmembrane region" description="Helical" evidence="5">
    <location>
        <begin position="108"/>
        <end position="130"/>
    </location>
</feature>
<evidence type="ECO:0000256" key="2">
    <source>
        <dbReference type="ARBA" id="ARBA00022692"/>
    </source>
</evidence>
<dbReference type="EMBL" id="OMOD01000018">
    <property type="protein sequence ID" value="SPF33091.1"/>
    <property type="molecule type" value="Genomic_DNA"/>
</dbReference>
<sequence length="156" mass="16763">MLLACPHCAAQMPDTAAFCPGCGRPMKKPVPNARPEAGLFAENAAGALAYLTFIPAILFLVLKPYKKKSFVRFHAVQCLLLWGAGIIIALALKLVSDLLFLIPAIGPLLWLLISAVVVLAVVLVWLVLVVKALQGERFKLPLLGEFAAEYAGESEP</sequence>
<dbReference type="Proteomes" id="UP000238701">
    <property type="component" value="Unassembled WGS sequence"/>
</dbReference>
<reference evidence="8" key="1">
    <citation type="submission" date="2018-02" db="EMBL/GenBank/DDBJ databases">
        <authorList>
            <person name="Hausmann B."/>
        </authorList>
    </citation>
    <scope>NUCLEOTIDE SEQUENCE [LARGE SCALE GENOMIC DNA]</scope>
    <source>
        <strain evidence="8">Peat soil MAG SbA1</strain>
    </source>
</reference>
<proteinExistence type="predicted"/>
<evidence type="ECO:0000313" key="7">
    <source>
        <dbReference type="EMBL" id="SPF33091.1"/>
    </source>
</evidence>
<keyword evidence="3 5" id="KW-1133">Transmembrane helix</keyword>
<keyword evidence="4 5" id="KW-0472">Membrane</keyword>
<evidence type="ECO:0000256" key="4">
    <source>
        <dbReference type="ARBA" id="ARBA00023136"/>
    </source>
</evidence>
<dbReference type="AlphaFoldDB" id="A0A2U3K0B3"/>
<dbReference type="InterPro" id="IPR026870">
    <property type="entry name" value="Zinc_ribbon_dom"/>
</dbReference>
<evidence type="ECO:0000313" key="8">
    <source>
        <dbReference type="Proteomes" id="UP000238701"/>
    </source>
</evidence>
<accession>A0A2U3K0B3</accession>
<evidence type="ECO:0000256" key="1">
    <source>
        <dbReference type="ARBA" id="ARBA00004141"/>
    </source>
</evidence>
<dbReference type="Pfam" id="PF13240">
    <property type="entry name" value="Zn_Ribbon_1"/>
    <property type="match status" value="1"/>
</dbReference>
<dbReference type="PANTHER" id="PTHR36460">
    <property type="entry name" value="UPF0132 DOMAIN PROTEIN (AFU_ORTHOLOGUE AFUA_3G10255)"/>
    <property type="match status" value="1"/>
</dbReference>
<dbReference type="PANTHER" id="PTHR36460:SF1">
    <property type="entry name" value="UPF0132 DOMAIN PROTEIN (AFU_ORTHOLOGUE AFUA_3G10255)"/>
    <property type="match status" value="1"/>
</dbReference>
<comment type="subcellular location">
    <subcellularLocation>
        <location evidence="1">Membrane</location>
        <topology evidence="1">Multi-pass membrane protein</topology>
    </subcellularLocation>
</comment>
<evidence type="ECO:0000256" key="5">
    <source>
        <dbReference type="SAM" id="Phobius"/>
    </source>
</evidence>
<feature type="transmembrane region" description="Helical" evidence="5">
    <location>
        <begin position="74"/>
        <end position="96"/>
    </location>
</feature>
<feature type="domain" description="Zinc-ribbon" evidence="6">
    <location>
        <begin position="5"/>
        <end position="25"/>
    </location>
</feature>
<dbReference type="OrthoDB" id="9812349at2"/>
<evidence type="ECO:0000259" key="6">
    <source>
        <dbReference type="Pfam" id="PF13240"/>
    </source>
</evidence>
<name>A0A2U3K0B3_9BACT</name>